<dbReference type="Ensembl" id="ENSCSRT00000015437.1">
    <property type="protein sequence ID" value="ENSCSRP00000014809.1"/>
    <property type="gene ID" value="ENSCSRG00000011345.1"/>
</dbReference>
<evidence type="ECO:0000256" key="5">
    <source>
        <dbReference type="ARBA" id="ARBA00022807"/>
    </source>
</evidence>
<organism evidence="9 10">
    <name type="scientific">Chelydra serpentina</name>
    <name type="common">Snapping turtle</name>
    <name type="synonym">Testudo serpentina</name>
    <dbReference type="NCBI Taxonomy" id="8475"/>
    <lineage>
        <taxon>Eukaryota</taxon>
        <taxon>Metazoa</taxon>
        <taxon>Chordata</taxon>
        <taxon>Craniata</taxon>
        <taxon>Vertebrata</taxon>
        <taxon>Euteleostomi</taxon>
        <taxon>Archelosauria</taxon>
        <taxon>Testudinata</taxon>
        <taxon>Testudines</taxon>
        <taxon>Cryptodira</taxon>
        <taxon>Durocryptodira</taxon>
        <taxon>Americhelydia</taxon>
        <taxon>Chelydroidea</taxon>
        <taxon>Chelydridae</taxon>
        <taxon>Chelydra</taxon>
    </lineage>
</organism>
<keyword evidence="3" id="KW-0833">Ubl conjugation pathway</keyword>
<name>A0A8C3SH65_CHESE</name>
<dbReference type="Gene3D" id="3.90.70.130">
    <property type="match status" value="1"/>
</dbReference>
<dbReference type="Proteomes" id="UP000694403">
    <property type="component" value="Unplaced"/>
</dbReference>
<dbReference type="PANTHER" id="PTHR48153">
    <property type="entry name" value="UFM1-SPECIFIC PROTEASE 2"/>
    <property type="match status" value="1"/>
</dbReference>
<keyword evidence="4" id="KW-0378">Hydrolase</keyword>
<comment type="similarity">
    <text evidence="1">Belongs to the peptidase C78 family.</text>
</comment>
<dbReference type="FunFam" id="3.90.70.130:FF:000001">
    <property type="entry name" value="Probable Ufm1-specific protease 2"/>
    <property type="match status" value="1"/>
</dbReference>
<evidence type="ECO:0000313" key="10">
    <source>
        <dbReference type="Proteomes" id="UP000694403"/>
    </source>
</evidence>
<proteinExistence type="inferred from homology"/>
<keyword evidence="10" id="KW-1185">Reference proteome</keyword>
<accession>A0A8C3SH65</accession>
<evidence type="ECO:0000256" key="1">
    <source>
        <dbReference type="ARBA" id="ARBA00008552"/>
    </source>
</evidence>
<dbReference type="InterPro" id="IPR012462">
    <property type="entry name" value="UFSP1/2_DUB_cat"/>
</dbReference>
<protein>
    <recommendedName>
        <fullName evidence="6">Ufm1-specific protease 2</fullName>
    </recommendedName>
</protein>
<reference evidence="9" key="2">
    <citation type="submission" date="2025-09" db="UniProtKB">
        <authorList>
            <consortium name="Ensembl"/>
        </authorList>
    </citation>
    <scope>IDENTIFICATION</scope>
</reference>
<reference evidence="9" key="1">
    <citation type="submission" date="2025-08" db="UniProtKB">
        <authorList>
            <consortium name="Ensembl"/>
        </authorList>
    </citation>
    <scope>IDENTIFICATION</scope>
</reference>
<dbReference type="GO" id="GO:0005783">
    <property type="term" value="C:endoplasmic reticulum"/>
    <property type="evidence" value="ECO:0007669"/>
    <property type="project" value="TreeGrafter"/>
</dbReference>
<evidence type="ECO:0000313" key="9">
    <source>
        <dbReference type="Ensembl" id="ENSCSRP00000014809.1"/>
    </source>
</evidence>
<sequence length="519" mass="58975">MTCPGVLGLPPFSCWSDTSDLTARARELACPNLLIGVGERRVRTMNTVLTDVVILETMDILFRIRGGLDLAFQLDTTDETSAKKAVKYVFSDLSTKLSSNELVLRICHSSVYVWPNSSMNTVSSELTDNSVCKEIIRFIQFDQEDETKRKLAKKKDKKFQDTQIVNVDLMLEMTSPLAAVAPVIERENKRHHYVTMTLPIDVVVSVSPEEPWRNVQNLLVNAIHKQLTDMERCILKYMKGTSIVVPEQFHFMLPGKKHLITISYPTGISDNQLETYRKELHEQFHLPSDRPYLRRANAYRFPDEPYKDGYLRNPHIYLNPSGIEAGMVYLVHGVYSYHHYMQDRIDDNGWGCAYRSLQTICSWFKHQGHTEKSIPTHKEIQQALVDVGDKPGAFVGSRQWIGSIEVQLVLNQLLGITSKILFVSQGSELASQGRELANHFKTEGTPVMIGGGVLAHTILGVAWNEVTGHIKFLILDPHYTGAEDLHVILEKGWCGWKGPDFWNKDAYYNLCLPQRPKTI</sequence>
<dbReference type="Pfam" id="PF07910">
    <property type="entry name" value="Peptidase_C78"/>
    <property type="match status" value="1"/>
</dbReference>
<evidence type="ECO:0000259" key="7">
    <source>
        <dbReference type="Pfam" id="PF07910"/>
    </source>
</evidence>
<keyword evidence="2" id="KW-0645">Protease</keyword>
<dbReference type="AlphaFoldDB" id="A0A8C3SH65"/>
<dbReference type="Pfam" id="PF20908">
    <property type="entry name" value="UfSP2_N"/>
    <property type="match status" value="1"/>
</dbReference>
<evidence type="ECO:0000259" key="8">
    <source>
        <dbReference type="Pfam" id="PF20908"/>
    </source>
</evidence>
<evidence type="ECO:0000256" key="3">
    <source>
        <dbReference type="ARBA" id="ARBA00022786"/>
    </source>
</evidence>
<dbReference type="GO" id="GO:0071567">
    <property type="term" value="F:deUFMylase activity"/>
    <property type="evidence" value="ECO:0007669"/>
    <property type="project" value="UniProtKB-ARBA"/>
</dbReference>
<feature type="domain" description="UFSP1/2/DUB catalytic" evidence="7">
    <location>
        <begin position="328"/>
        <end position="511"/>
    </location>
</feature>
<keyword evidence="5" id="KW-0788">Thiol protease</keyword>
<dbReference type="GO" id="GO:0006508">
    <property type="term" value="P:proteolysis"/>
    <property type="evidence" value="ECO:0007669"/>
    <property type="project" value="UniProtKB-KW"/>
</dbReference>
<evidence type="ECO:0000256" key="2">
    <source>
        <dbReference type="ARBA" id="ARBA00022670"/>
    </source>
</evidence>
<dbReference type="GO" id="GO:0005634">
    <property type="term" value="C:nucleus"/>
    <property type="evidence" value="ECO:0007669"/>
    <property type="project" value="TreeGrafter"/>
</dbReference>
<dbReference type="PANTHER" id="PTHR48153:SF2">
    <property type="entry name" value="UFM1-SPECIFIC PROTEASE 2"/>
    <property type="match status" value="1"/>
</dbReference>
<feature type="domain" description="UFSP2 second" evidence="8">
    <location>
        <begin position="88"/>
        <end position="306"/>
    </location>
</feature>
<dbReference type="InterPro" id="IPR049387">
    <property type="entry name" value="UFSP2-like_2nd"/>
</dbReference>
<evidence type="ECO:0000256" key="4">
    <source>
        <dbReference type="ARBA" id="ARBA00022801"/>
    </source>
</evidence>
<evidence type="ECO:0000256" key="6">
    <source>
        <dbReference type="ARBA" id="ARBA00040469"/>
    </source>
</evidence>